<comment type="subcellular location">
    <subcellularLocation>
        <location evidence="1">Membrane</location>
        <topology evidence="1">Multi-pass membrane protein</topology>
    </subcellularLocation>
</comment>
<keyword evidence="5" id="KW-0732">Signal</keyword>
<dbReference type="Pfam" id="PF00520">
    <property type="entry name" value="Ion_trans"/>
    <property type="match status" value="1"/>
</dbReference>
<gene>
    <name evidence="7" type="ORF">V7S43_016837</name>
</gene>
<evidence type="ECO:0000256" key="4">
    <source>
        <dbReference type="ARBA" id="ARBA00023136"/>
    </source>
</evidence>
<dbReference type="InterPro" id="IPR005821">
    <property type="entry name" value="Ion_trans_dom"/>
</dbReference>
<proteinExistence type="predicted"/>
<keyword evidence="2" id="KW-0812">Transmembrane</keyword>
<dbReference type="PANTHER" id="PTHR45689">
    <property type="entry name" value="I[[H]] CHANNEL, ISOFORM E"/>
    <property type="match status" value="1"/>
</dbReference>
<dbReference type="EMBL" id="JBIMZQ010000056">
    <property type="protein sequence ID" value="KAL3658207.1"/>
    <property type="molecule type" value="Genomic_DNA"/>
</dbReference>
<feature type="signal peptide" evidence="5">
    <location>
        <begin position="1"/>
        <end position="22"/>
    </location>
</feature>
<feature type="chain" id="PRO_5044835581" description="Ion transport domain-containing protein" evidence="5">
    <location>
        <begin position="23"/>
        <end position="198"/>
    </location>
</feature>
<evidence type="ECO:0000259" key="6">
    <source>
        <dbReference type="Pfam" id="PF00520"/>
    </source>
</evidence>
<reference evidence="7 8" key="1">
    <citation type="submission" date="2024-09" db="EMBL/GenBank/DDBJ databases">
        <title>Genome sequencing and assembly of Phytophthora oleae, isolate VK10A, causative agent of rot of olive drupes.</title>
        <authorList>
            <person name="Conti Taguali S."/>
            <person name="Riolo M."/>
            <person name="La Spada F."/>
            <person name="Cacciola S.O."/>
            <person name="Dionisio G."/>
        </authorList>
    </citation>
    <scope>NUCLEOTIDE SEQUENCE [LARGE SCALE GENOMIC DNA]</scope>
    <source>
        <strain evidence="7 8">VK10A</strain>
    </source>
</reference>
<evidence type="ECO:0000256" key="1">
    <source>
        <dbReference type="ARBA" id="ARBA00004141"/>
    </source>
</evidence>
<feature type="domain" description="Ion transport" evidence="6">
    <location>
        <begin position="7"/>
        <end position="125"/>
    </location>
</feature>
<evidence type="ECO:0000256" key="5">
    <source>
        <dbReference type="SAM" id="SignalP"/>
    </source>
</evidence>
<evidence type="ECO:0000256" key="3">
    <source>
        <dbReference type="ARBA" id="ARBA00022989"/>
    </source>
</evidence>
<name>A0ABD3EWX9_9STRA</name>
<protein>
    <recommendedName>
        <fullName evidence="6">Ion transport domain-containing protein</fullName>
    </recommendedName>
</protein>
<evidence type="ECO:0000256" key="2">
    <source>
        <dbReference type="ARBA" id="ARBA00022692"/>
    </source>
</evidence>
<dbReference type="AlphaFoldDB" id="A0ABD3EWX9"/>
<keyword evidence="4" id="KW-0472">Membrane</keyword>
<comment type="caution">
    <text evidence="7">The sequence shown here is derived from an EMBL/GenBank/DDBJ whole genome shotgun (WGS) entry which is preliminary data.</text>
</comment>
<evidence type="ECO:0000313" key="8">
    <source>
        <dbReference type="Proteomes" id="UP001632037"/>
    </source>
</evidence>
<dbReference type="InterPro" id="IPR051413">
    <property type="entry name" value="K/Na_HCN_channel"/>
</dbReference>
<dbReference type="SUPFAM" id="SSF81324">
    <property type="entry name" value="Voltage-gated potassium channels"/>
    <property type="match status" value="1"/>
</dbReference>
<organism evidence="7 8">
    <name type="scientific">Phytophthora oleae</name>
    <dbReference type="NCBI Taxonomy" id="2107226"/>
    <lineage>
        <taxon>Eukaryota</taxon>
        <taxon>Sar</taxon>
        <taxon>Stramenopiles</taxon>
        <taxon>Oomycota</taxon>
        <taxon>Peronosporomycetes</taxon>
        <taxon>Peronosporales</taxon>
        <taxon>Peronosporaceae</taxon>
        <taxon>Phytophthora</taxon>
    </lineage>
</organism>
<evidence type="ECO:0000313" key="7">
    <source>
        <dbReference type="EMBL" id="KAL3658207.1"/>
    </source>
</evidence>
<dbReference type="Proteomes" id="UP001632037">
    <property type="component" value="Unassembled WGS sequence"/>
</dbReference>
<dbReference type="PANTHER" id="PTHR45689:SF5">
    <property type="entry name" value="I[[H]] CHANNEL, ISOFORM E"/>
    <property type="match status" value="1"/>
</dbReference>
<keyword evidence="3" id="KW-1133">Transmembrane helix</keyword>
<dbReference type="GO" id="GO:0016020">
    <property type="term" value="C:membrane"/>
    <property type="evidence" value="ECO:0007669"/>
    <property type="project" value="UniProtKB-SubCell"/>
</dbReference>
<dbReference type="Gene3D" id="1.10.287.70">
    <property type="match status" value="1"/>
</dbReference>
<keyword evidence="8" id="KW-1185">Reference proteome</keyword>
<sequence length="198" mass="22730">MVIIDSFFFLMGILVNFRTASFDEERILIYDPHALFWKYAKGWFLLDLISTVPIDELFQAVVGTSNQTLRLFPTKLLRLFRIARLLKLTRLIKLSRVFGRIRDTVQLSPSTERFFKLLAIMSIFLHTCMFHANDQVDQPKRIAPVAQVSMLFVTGLVVFFVTASLPPGLATLSSELVPFNRGFTLMFDMPREFATVLS</sequence>
<accession>A0ABD3EWX9</accession>